<reference evidence="3" key="1">
    <citation type="submission" date="2022-11" db="EMBL/GenBank/DDBJ databases">
        <authorList>
            <person name="Scott C."/>
            <person name="Bruce N."/>
        </authorList>
    </citation>
    <scope>NUCLEOTIDE SEQUENCE</scope>
</reference>
<dbReference type="Gene3D" id="3.40.1160.10">
    <property type="entry name" value="Acetylglutamate kinase-like"/>
    <property type="match status" value="1"/>
</dbReference>
<feature type="domain" description="Aspartate/glutamate/uridylate kinase" evidence="2">
    <location>
        <begin position="16"/>
        <end position="174"/>
    </location>
</feature>
<dbReference type="PANTHER" id="PTHR21499:SF59">
    <property type="entry name" value="ASPARTOKINASE"/>
    <property type="match status" value="1"/>
</dbReference>
<dbReference type="GO" id="GO:0004072">
    <property type="term" value="F:aspartate kinase activity"/>
    <property type="evidence" value="ECO:0007669"/>
    <property type="project" value="InterPro"/>
</dbReference>
<dbReference type="Proteomes" id="UP000838763">
    <property type="component" value="Unassembled WGS sequence"/>
</dbReference>
<dbReference type="EMBL" id="CALLCH030000001">
    <property type="protein sequence ID" value="CAI4210470.1"/>
    <property type="molecule type" value="Genomic_DNA"/>
</dbReference>
<evidence type="ECO:0000313" key="4">
    <source>
        <dbReference type="Proteomes" id="UP000838763"/>
    </source>
</evidence>
<dbReference type="OrthoDB" id="4323675at2759"/>
<dbReference type="InterPro" id="IPR018042">
    <property type="entry name" value="Aspartate_kinase_CS"/>
</dbReference>
<dbReference type="InterPro" id="IPR036393">
    <property type="entry name" value="AceGlu_kinase-like_sf"/>
</dbReference>
<evidence type="ECO:0000313" key="3">
    <source>
        <dbReference type="EMBL" id="CAI4210470.1"/>
    </source>
</evidence>
<keyword evidence="4" id="KW-1185">Reference proteome</keyword>
<comment type="caution">
    <text evidence="3">The sequence shown here is derived from an EMBL/GenBank/DDBJ whole genome shotgun (WGS) entry which is preliminary data.</text>
</comment>
<dbReference type="PROSITE" id="PS00324">
    <property type="entry name" value="ASPARTOKINASE"/>
    <property type="match status" value="1"/>
</dbReference>
<name>A0A9P1M4Z0_9PEZI</name>
<dbReference type="GO" id="GO:0009089">
    <property type="term" value="P:lysine biosynthetic process via diaminopimelate"/>
    <property type="evidence" value="ECO:0007669"/>
    <property type="project" value="TreeGrafter"/>
</dbReference>
<dbReference type="InterPro" id="IPR001048">
    <property type="entry name" value="Asp/Glu/Uridylate_kinase"/>
</dbReference>
<dbReference type="AlphaFoldDB" id="A0A9P1M4Z0"/>
<evidence type="ECO:0000259" key="2">
    <source>
        <dbReference type="Pfam" id="PF00696"/>
    </source>
</evidence>
<comment type="similarity">
    <text evidence="1">Belongs to the aspartokinase family.</text>
</comment>
<proteinExistence type="inferred from homology"/>
<protein>
    <recommendedName>
        <fullName evidence="2">Aspartate/glutamate/uridylate kinase domain-containing protein</fullName>
    </recommendedName>
</protein>
<accession>A0A9P1M4Z0</accession>
<dbReference type="PANTHER" id="PTHR21499">
    <property type="entry name" value="ASPARTATE KINASE"/>
    <property type="match status" value="1"/>
</dbReference>
<dbReference type="GO" id="GO:0005829">
    <property type="term" value="C:cytosol"/>
    <property type="evidence" value="ECO:0007669"/>
    <property type="project" value="TreeGrafter"/>
</dbReference>
<evidence type="ECO:0000256" key="1">
    <source>
        <dbReference type="ARBA" id="ARBA00010122"/>
    </source>
</evidence>
<dbReference type="GO" id="GO:0009090">
    <property type="term" value="P:homoserine biosynthetic process"/>
    <property type="evidence" value="ECO:0007669"/>
    <property type="project" value="TreeGrafter"/>
</dbReference>
<sequence length="175" mass="19202">MSPELLNNSSASALPWVVQKFGGTSVGKFPDKIARDIVRDYLARKRVIVVCSARSTGKKAEGTTSRLLVVFEKLDAISAMPCQVDAQSALLQEAKELIHAICSDHVAAAQTFVKDDALRAELSSQIEAECHELLEYIIAAKRFNLEANSRSKDRIISIGEKLSCKFMAYLLKDTG</sequence>
<dbReference type="Pfam" id="PF00696">
    <property type="entry name" value="AA_kinase"/>
    <property type="match status" value="1"/>
</dbReference>
<organism evidence="3 4">
    <name type="scientific">Parascedosporium putredinis</name>
    <dbReference type="NCBI Taxonomy" id="1442378"/>
    <lineage>
        <taxon>Eukaryota</taxon>
        <taxon>Fungi</taxon>
        <taxon>Dikarya</taxon>
        <taxon>Ascomycota</taxon>
        <taxon>Pezizomycotina</taxon>
        <taxon>Sordariomycetes</taxon>
        <taxon>Hypocreomycetidae</taxon>
        <taxon>Microascales</taxon>
        <taxon>Microascaceae</taxon>
        <taxon>Parascedosporium</taxon>
    </lineage>
</organism>
<dbReference type="SUPFAM" id="SSF53633">
    <property type="entry name" value="Carbamate kinase-like"/>
    <property type="match status" value="1"/>
</dbReference>
<gene>
    <name evidence="3" type="ORF">PPNO1_LOCUS273</name>
</gene>